<comment type="similarity">
    <text evidence="1">Belongs to the Skp family.</text>
</comment>
<evidence type="ECO:0000313" key="4">
    <source>
        <dbReference type="EMBL" id="PWD99832.1"/>
    </source>
</evidence>
<feature type="chain" id="PRO_5015533495" evidence="3">
    <location>
        <begin position="25"/>
        <end position="173"/>
    </location>
</feature>
<dbReference type="EMBL" id="QEWP01000005">
    <property type="protein sequence ID" value="PWD99832.1"/>
    <property type="molecule type" value="Genomic_DNA"/>
</dbReference>
<dbReference type="PANTHER" id="PTHR35089:SF1">
    <property type="entry name" value="CHAPERONE PROTEIN SKP"/>
    <property type="match status" value="1"/>
</dbReference>
<dbReference type="GO" id="GO:0051082">
    <property type="term" value="F:unfolded protein binding"/>
    <property type="evidence" value="ECO:0007669"/>
    <property type="project" value="InterPro"/>
</dbReference>
<dbReference type="GO" id="GO:0050821">
    <property type="term" value="P:protein stabilization"/>
    <property type="evidence" value="ECO:0007669"/>
    <property type="project" value="TreeGrafter"/>
</dbReference>
<keyword evidence="5" id="KW-1185">Reference proteome</keyword>
<dbReference type="AlphaFoldDB" id="A0A2U2B9W1"/>
<accession>A0A2U2B9W1</accession>
<organism evidence="4 5">
    <name type="scientific">Marinilabilia rubra</name>
    <dbReference type="NCBI Taxonomy" id="2162893"/>
    <lineage>
        <taxon>Bacteria</taxon>
        <taxon>Pseudomonadati</taxon>
        <taxon>Bacteroidota</taxon>
        <taxon>Bacteroidia</taxon>
        <taxon>Marinilabiliales</taxon>
        <taxon>Marinilabiliaceae</taxon>
        <taxon>Marinilabilia</taxon>
    </lineage>
</organism>
<dbReference type="Proteomes" id="UP000244956">
    <property type="component" value="Unassembled WGS sequence"/>
</dbReference>
<dbReference type="SUPFAM" id="SSF111384">
    <property type="entry name" value="OmpH-like"/>
    <property type="match status" value="1"/>
</dbReference>
<feature type="signal peptide" evidence="3">
    <location>
        <begin position="1"/>
        <end position="24"/>
    </location>
</feature>
<protein>
    <submittedName>
        <fullName evidence="4">Molecular chaperone Skp</fullName>
    </submittedName>
</protein>
<sequence>MKMKVFKLFAVVLLVALSAATSSAQELKFGHLNVQQLIAELPAKQAADKELQAEAQKLQSQLQVMSKELDEKYSTYMSQRDSLSQLIRSTREKEIQDYDQRIQNFNKLAQQSLSQKEQELLQPIIQKVEKAIKAVGEEQGFVYIFDVSSQVILYNSDQSVDCEEMVKAKLNEM</sequence>
<dbReference type="InterPro" id="IPR005632">
    <property type="entry name" value="Chaperone_Skp"/>
</dbReference>
<evidence type="ECO:0000313" key="5">
    <source>
        <dbReference type="Proteomes" id="UP000244956"/>
    </source>
</evidence>
<keyword evidence="2 3" id="KW-0732">Signal</keyword>
<dbReference type="GO" id="GO:0005829">
    <property type="term" value="C:cytosol"/>
    <property type="evidence" value="ECO:0007669"/>
    <property type="project" value="TreeGrafter"/>
</dbReference>
<dbReference type="Pfam" id="PF03938">
    <property type="entry name" value="OmpH"/>
    <property type="match status" value="1"/>
</dbReference>
<evidence type="ECO:0000256" key="1">
    <source>
        <dbReference type="ARBA" id="ARBA00009091"/>
    </source>
</evidence>
<dbReference type="OrthoDB" id="1524711at2"/>
<dbReference type="InterPro" id="IPR024930">
    <property type="entry name" value="Skp_dom_sf"/>
</dbReference>
<proteinExistence type="inferred from homology"/>
<dbReference type="SMART" id="SM00935">
    <property type="entry name" value="OmpH"/>
    <property type="match status" value="1"/>
</dbReference>
<dbReference type="PANTHER" id="PTHR35089">
    <property type="entry name" value="CHAPERONE PROTEIN SKP"/>
    <property type="match status" value="1"/>
</dbReference>
<dbReference type="Gene3D" id="3.30.910.20">
    <property type="entry name" value="Skp domain"/>
    <property type="match status" value="1"/>
</dbReference>
<name>A0A2U2B9W1_9BACT</name>
<dbReference type="RefSeq" id="WP_109263933.1">
    <property type="nucleotide sequence ID" value="NZ_QEWP01000005.1"/>
</dbReference>
<gene>
    <name evidence="4" type="ORF">DDZ16_08020</name>
</gene>
<evidence type="ECO:0000256" key="2">
    <source>
        <dbReference type="ARBA" id="ARBA00022729"/>
    </source>
</evidence>
<comment type="caution">
    <text evidence="4">The sequence shown here is derived from an EMBL/GenBank/DDBJ whole genome shotgun (WGS) entry which is preliminary data.</text>
</comment>
<reference evidence="4 5" key="1">
    <citation type="submission" date="2018-05" db="EMBL/GenBank/DDBJ databases">
        <title>Marinilabilia rubrum sp. nov., isolated from saltern sediment.</title>
        <authorList>
            <person name="Zhang R."/>
        </authorList>
    </citation>
    <scope>NUCLEOTIDE SEQUENCE [LARGE SCALE GENOMIC DNA]</scope>
    <source>
        <strain evidence="4 5">WTE16</strain>
    </source>
</reference>
<evidence type="ECO:0000256" key="3">
    <source>
        <dbReference type="SAM" id="SignalP"/>
    </source>
</evidence>